<dbReference type="AlphaFoldDB" id="A0A3D9HFE3"/>
<organism evidence="2 3">
    <name type="scientific">Seonamhaeicola aphaedonensis</name>
    <dbReference type="NCBI Taxonomy" id="1461338"/>
    <lineage>
        <taxon>Bacteria</taxon>
        <taxon>Pseudomonadati</taxon>
        <taxon>Bacteroidota</taxon>
        <taxon>Flavobacteriia</taxon>
        <taxon>Flavobacteriales</taxon>
        <taxon>Flavobacteriaceae</taxon>
    </lineage>
</organism>
<feature type="transmembrane region" description="Helical" evidence="1">
    <location>
        <begin position="47"/>
        <end position="65"/>
    </location>
</feature>
<dbReference type="Proteomes" id="UP000256629">
    <property type="component" value="Unassembled WGS sequence"/>
</dbReference>
<accession>A0A3D9HFE3</accession>
<reference evidence="2 3" key="1">
    <citation type="submission" date="2018-07" db="EMBL/GenBank/DDBJ databases">
        <title>Genomic Encyclopedia of Type Strains, Phase III (KMG-III): the genomes of soil and plant-associated and newly described type strains.</title>
        <authorList>
            <person name="Whitman W."/>
        </authorList>
    </citation>
    <scope>NUCLEOTIDE SEQUENCE [LARGE SCALE GENOMIC DNA]</scope>
    <source>
        <strain evidence="2 3">CECT 8487</strain>
    </source>
</reference>
<keyword evidence="3" id="KW-1185">Reference proteome</keyword>
<gene>
    <name evidence="2" type="ORF">DFQ02_10450</name>
</gene>
<feature type="transmembrane region" description="Helical" evidence="1">
    <location>
        <begin position="20"/>
        <end position="41"/>
    </location>
</feature>
<evidence type="ECO:0000313" key="2">
    <source>
        <dbReference type="EMBL" id="RED48212.1"/>
    </source>
</evidence>
<evidence type="ECO:0000256" key="1">
    <source>
        <dbReference type="SAM" id="Phobius"/>
    </source>
</evidence>
<comment type="caution">
    <text evidence="2">The sequence shown here is derived from an EMBL/GenBank/DDBJ whole genome shotgun (WGS) entry which is preliminary data.</text>
</comment>
<dbReference type="EMBL" id="QRDX01000004">
    <property type="protein sequence ID" value="RED48212.1"/>
    <property type="molecule type" value="Genomic_DNA"/>
</dbReference>
<keyword evidence="1" id="KW-0812">Transmembrane</keyword>
<protein>
    <submittedName>
        <fullName evidence="2">Uncharacterized protein</fullName>
    </submittedName>
</protein>
<sequence>MVNKLHNPHSNFEITTNYKFQLYLPIAVFTIGLGAIIKSIVFNGFELLGFIGLFFLIIGLFLKIFSSKRTLKVSKNTIQFNSKSLLSDFLGSITLNNALLC</sequence>
<evidence type="ECO:0000313" key="3">
    <source>
        <dbReference type="Proteomes" id="UP000256629"/>
    </source>
</evidence>
<keyword evidence="1" id="KW-1133">Transmembrane helix</keyword>
<keyword evidence="1" id="KW-0472">Membrane</keyword>
<proteinExistence type="predicted"/>
<name>A0A3D9HFE3_9FLAO</name>